<reference evidence="1" key="1">
    <citation type="submission" date="2020-10" db="EMBL/GenBank/DDBJ databases">
        <authorList>
            <person name="Kusch S."/>
        </authorList>
    </citation>
    <scope>NUCLEOTIDE SEQUENCE</scope>
    <source>
        <strain evidence="1">SwB9</strain>
    </source>
</reference>
<accession>A0A8H2W1W6</accession>
<dbReference type="AlphaFoldDB" id="A0A8H2W1W6"/>
<organism evidence="1 2">
    <name type="scientific">Sclerotinia trifoliorum</name>
    <dbReference type="NCBI Taxonomy" id="28548"/>
    <lineage>
        <taxon>Eukaryota</taxon>
        <taxon>Fungi</taxon>
        <taxon>Dikarya</taxon>
        <taxon>Ascomycota</taxon>
        <taxon>Pezizomycotina</taxon>
        <taxon>Leotiomycetes</taxon>
        <taxon>Helotiales</taxon>
        <taxon>Sclerotiniaceae</taxon>
        <taxon>Sclerotinia</taxon>
    </lineage>
</organism>
<dbReference type="OrthoDB" id="3443409at2759"/>
<gene>
    <name evidence="1" type="ORF">SCLTRI_LOCUS7941</name>
</gene>
<comment type="caution">
    <text evidence="1">The sequence shown here is derived from an EMBL/GenBank/DDBJ whole genome shotgun (WGS) entry which is preliminary data.</text>
</comment>
<keyword evidence="2" id="KW-1185">Reference proteome</keyword>
<evidence type="ECO:0000313" key="1">
    <source>
        <dbReference type="EMBL" id="CAD6448149.1"/>
    </source>
</evidence>
<protein>
    <submittedName>
        <fullName evidence="1">599c9e30-48f7-4c1d-8873-37aa2a576b2d</fullName>
    </submittedName>
</protein>
<evidence type="ECO:0000313" key="2">
    <source>
        <dbReference type="Proteomes" id="UP000624404"/>
    </source>
</evidence>
<dbReference type="Proteomes" id="UP000624404">
    <property type="component" value="Unassembled WGS sequence"/>
</dbReference>
<sequence length="128" mass="14257">MRILPDSYSSHTDLTSLSKLEPHLEVIPHVTPLFRPTHHLLHTSFSPAKCANTQGTTTSTLHVLTQELTTSLHRSMAAKTDNAQRDPMNATLSFPDIVPCAHEYQAHHGTSTSHQEFQHISFDSTYGN</sequence>
<name>A0A8H2W1W6_9HELO</name>
<proteinExistence type="predicted"/>
<dbReference type="EMBL" id="CAJHIA010000030">
    <property type="protein sequence ID" value="CAD6448149.1"/>
    <property type="molecule type" value="Genomic_DNA"/>
</dbReference>